<proteinExistence type="predicted"/>
<protein>
    <submittedName>
        <fullName evidence="2">Uncharacterized protein</fullName>
    </submittedName>
</protein>
<evidence type="ECO:0000256" key="1">
    <source>
        <dbReference type="SAM" id="MobiDB-lite"/>
    </source>
</evidence>
<sequence>MQVVALISMALEGAGTGVVLSLLDLGLSLSATSPMFLGLGKGSQKLHQWQLVQAKGRGDNASGCLDFNGIRRCWCCTIITRFRAITISDITCVFRARRRESKTSSVAVGERGDETSSRDLTPEEYPLLALGLSLLLGLMQKELNVDGDFEGEDALEGTGEGDDSIANAPTTTMKTSATTKIRSWDAIFYFCLFHDLSNVEFP</sequence>
<evidence type="ECO:0000313" key="2">
    <source>
        <dbReference type="EMBL" id="PPS02598.1"/>
    </source>
</evidence>
<name>A0A2P5XGX1_GOSBA</name>
<accession>A0A2P5XGX1</accession>
<gene>
    <name evidence="2" type="ORF">GOBAR_AA18073</name>
</gene>
<dbReference type="AlphaFoldDB" id="A0A2P5XGX1"/>
<feature type="region of interest" description="Disordered" evidence="1">
    <location>
        <begin position="149"/>
        <end position="172"/>
    </location>
</feature>
<organism evidence="2 3">
    <name type="scientific">Gossypium barbadense</name>
    <name type="common">Sea Island cotton</name>
    <name type="synonym">Hibiscus barbadensis</name>
    <dbReference type="NCBI Taxonomy" id="3634"/>
    <lineage>
        <taxon>Eukaryota</taxon>
        <taxon>Viridiplantae</taxon>
        <taxon>Streptophyta</taxon>
        <taxon>Embryophyta</taxon>
        <taxon>Tracheophyta</taxon>
        <taxon>Spermatophyta</taxon>
        <taxon>Magnoliopsida</taxon>
        <taxon>eudicotyledons</taxon>
        <taxon>Gunneridae</taxon>
        <taxon>Pentapetalae</taxon>
        <taxon>rosids</taxon>
        <taxon>malvids</taxon>
        <taxon>Malvales</taxon>
        <taxon>Malvaceae</taxon>
        <taxon>Malvoideae</taxon>
        <taxon>Gossypium</taxon>
    </lineage>
</organism>
<dbReference type="EMBL" id="KZ664896">
    <property type="protein sequence ID" value="PPS02598.1"/>
    <property type="molecule type" value="Genomic_DNA"/>
</dbReference>
<evidence type="ECO:0000313" key="3">
    <source>
        <dbReference type="Proteomes" id="UP000239757"/>
    </source>
</evidence>
<feature type="compositionally biased region" description="Acidic residues" evidence="1">
    <location>
        <begin position="149"/>
        <end position="163"/>
    </location>
</feature>
<reference evidence="2 3" key="1">
    <citation type="submission" date="2015-01" db="EMBL/GenBank/DDBJ databases">
        <title>Genome of allotetraploid Gossypium barbadense reveals genomic plasticity and fiber elongation in cotton evolution.</title>
        <authorList>
            <person name="Chen X."/>
            <person name="Liu X."/>
            <person name="Zhao B."/>
            <person name="Zheng H."/>
            <person name="Hu Y."/>
            <person name="Lu G."/>
            <person name="Yang C."/>
            <person name="Chen J."/>
            <person name="Shan C."/>
            <person name="Zhang L."/>
            <person name="Zhou Y."/>
            <person name="Wang L."/>
            <person name="Guo W."/>
            <person name="Bai Y."/>
            <person name="Ruan J."/>
            <person name="Shangguan X."/>
            <person name="Mao Y."/>
            <person name="Jiang J."/>
            <person name="Zhu Y."/>
            <person name="Lei J."/>
            <person name="Kang H."/>
            <person name="Chen S."/>
            <person name="He X."/>
            <person name="Wang R."/>
            <person name="Wang Y."/>
            <person name="Chen J."/>
            <person name="Wang L."/>
            <person name="Yu S."/>
            <person name="Wang B."/>
            <person name="Wei J."/>
            <person name="Song S."/>
            <person name="Lu X."/>
            <person name="Gao Z."/>
            <person name="Gu W."/>
            <person name="Deng X."/>
            <person name="Ma D."/>
            <person name="Wang S."/>
            <person name="Liang W."/>
            <person name="Fang L."/>
            <person name="Cai C."/>
            <person name="Zhu X."/>
            <person name="Zhou B."/>
            <person name="Zhang Y."/>
            <person name="Chen Z."/>
            <person name="Xu S."/>
            <person name="Zhu R."/>
            <person name="Wang S."/>
            <person name="Zhang T."/>
            <person name="Zhao G."/>
        </authorList>
    </citation>
    <scope>NUCLEOTIDE SEQUENCE [LARGE SCALE GENOMIC DNA]</scope>
    <source>
        <strain evidence="3">cv. Xinhai21</strain>
        <tissue evidence="2">Leaf</tissue>
    </source>
</reference>
<dbReference type="Proteomes" id="UP000239757">
    <property type="component" value="Unassembled WGS sequence"/>
</dbReference>